<feature type="compositionally biased region" description="Basic residues" evidence="1">
    <location>
        <begin position="15"/>
        <end position="91"/>
    </location>
</feature>
<dbReference type="InParanoid" id="A0A1X7UCF2"/>
<name>A0A1X7UCF2_AMPQE</name>
<proteinExistence type="predicted"/>
<feature type="region of interest" description="Disordered" evidence="1">
    <location>
        <begin position="15"/>
        <end position="105"/>
    </location>
</feature>
<dbReference type="EnsemblMetazoa" id="Aqu2.1.25137_001">
    <property type="protein sequence ID" value="Aqu2.1.25137_001"/>
    <property type="gene ID" value="Aqu2.1.25137"/>
</dbReference>
<accession>A0A1X7UCF2</accession>
<dbReference type="PROSITE" id="PS50096">
    <property type="entry name" value="IQ"/>
    <property type="match status" value="1"/>
</dbReference>
<evidence type="ECO:0000313" key="2">
    <source>
        <dbReference type="EnsemblMetazoa" id="Aqu2.1.25137_001"/>
    </source>
</evidence>
<sequence>MAVLLIPRNFRKKLKRKKFKQRKKFKHRKKLKKWKKLKRKKLKRKKLKRKKLMRKKLKRKKLKRKTLKRKEFKQGKRFKQGKKFKQRKKSKKCQEREEIQEEEESQKERKEVKISFMRRRMTKRKVERIMKRKRRAKGGDCTASDFHQCMNECFIKDYTRDKYFTSHITILTMLEPEGGARGGLQWVGQFGSLEM</sequence>
<protein>
    <submittedName>
        <fullName evidence="2">Uncharacterized protein</fullName>
    </submittedName>
</protein>
<reference evidence="2" key="1">
    <citation type="submission" date="2017-05" db="UniProtKB">
        <authorList>
            <consortium name="EnsemblMetazoa"/>
        </authorList>
    </citation>
    <scope>IDENTIFICATION</scope>
</reference>
<dbReference type="AlphaFoldDB" id="A0A1X7UCF2"/>
<organism evidence="2">
    <name type="scientific">Amphimedon queenslandica</name>
    <name type="common">Sponge</name>
    <dbReference type="NCBI Taxonomy" id="400682"/>
    <lineage>
        <taxon>Eukaryota</taxon>
        <taxon>Metazoa</taxon>
        <taxon>Porifera</taxon>
        <taxon>Demospongiae</taxon>
        <taxon>Heteroscleromorpha</taxon>
        <taxon>Haplosclerida</taxon>
        <taxon>Niphatidae</taxon>
        <taxon>Amphimedon</taxon>
    </lineage>
</organism>
<evidence type="ECO:0000256" key="1">
    <source>
        <dbReference type="SAM" id="MobiDB-lite"/>
    </source>
</evidence>